<keyword evidence="4" id="KW-0158">Chromosome</keyword>
<dbReference type="InterPro" id="IPR003395">
    <property type="entry name" value="RecF/RecN/SMC_N"/>
</dbReference>
<evidence type="ECO:0000259" key="14">
    <source>
        <dbReference type="Pfam" id="PF02463"/>
    </source>
</evidence>
<keyword evidence="5" id="KW-0547">Nucleotide-binding</keyword>
<dbReference type="GO" id="GO:0003684">
    <property type="term" value="F:damaged DNA binding"/>
    <property type="evidence" value="ECO:0007669"/>
    <property type="project" value="TreeGrafter"/>
</dbReference>
<dbReference type="GO" id="GO:0030915">
    <property type="term" value="C:Smc5-Smc6 complex"/>
    <property type="evidence" value="ECO:0007669"/>
    <property type="project" value="TreeGrafter"/>
</dbReference>
<dbReference type="GO" id="GO:0005634">
    <property type="term" value="C:nucleus"/>
    <property type="evidence" value="ECO:0007669"/>
    <property type="project" value="UniProtKB-SubCell"/>
</dbReference>
<feature type="region of interest" description="Disordered" evidence="13">
    <location>
        <begin position="1"/>
        <end position="74"/>
    </location>
</feature>
<evidence type="ECO:0000256" key="8">
    <source>
        <dbReference type="ARBA" id="ARBA00023054"/>
    </source>
</evidence>
<proteinExistence type="inferred from homology"/>
<comment type="subcellular location">
    <subcellularLocation>
        <location evidence="2">Chromosome</location>
    </subcellularLocation>
    <subcellularLocation>
        <location evidence="1">Nucleus</location>
    </subcellularLocation>
</comment>
<accession>A0AAN7T8U8</accession>
<keyword evidence="7" id="KW-0067">ATP-binding</keyword>
<dbReference type="PANTHER" id="PTHR19306">
    <property type="entry name" value="STRUCTURAL MAINTENANCE OF CHROMOSOMES 5,6 SMC5, SMC6"/>
    <property type="match status" value="1"/>
</dbReference>
<feature type="coiled-coil region" evidence="12">
    <location>
        <begin position="270"/>
        <end position="318"/>
    </location>
</feature>
<keyword evidence="10" id="KW-0234">DNA repair</keyword>
<dbReference type="EMBL" id="JAVRRL010000137">
    <property type="protein sequence ID" value="KAK5107163.1"/>
    <property type="molecule type" value="Genomic_DNA"/>
</dbReference>
<evidence type="ECO:0000256" key="6">
    <source>
        <dbReference type="ARBA" id="ARBA00022763"/>
    </source>
</evidence>
<evidence type="ECO:0000313" key="16">
    <source>
        <dbReference type="Proteomes" id="UP001310890"/>
    </source>
</evidence>
<evidence type="ECO:0000256" key="13">
    <source>
        <dbReference type="SAM" id="MobiDB-lite"/>
    </source>
</evidence>
<dbReference type="GO" id="GO:0005524">
    <property type="term" value="F:ATP binding"/>
    <property type="evidence" value="ECO:0007669"/>
    <property type="project" value="UniProtKB-KW"/>
</dbReference>
<evidence type="ECO:0000256" key="7">
    <source>
        <dbReference type="ARBA" id="ARBA00022840"/>
    </source>
</evidence>
<keyword evidence="8 12" id="KW-0175">Coiled coil</keyword>
<feature type="compositionally biased region" description="Basic and acidic residues" evidence="13">
    <location>
        <begin position="1043"/>
        <end position="1057"/>
    </location>
</feature>
<feature type="coiled-coil region" evidence="12">
    <location>
        <begin position="397"/>
        <end position="455"/>
    </location>
</feature>
<dbReference type="GO" id="GO:0035861">
    <property type="term" value="C:site of double-strand break"/>
    <property type="evidence" value="ECO:0007669"/>
    <property type="project" value="TreeGrafter"/>
</dbReference>
<organism evidence="15 16">
    <name type="scientific">Meristemomyces frigidus</name>
    <dbReference type="NCBI Taxonomy" id="1508187"/>
    <lineage>
        <taxon>Eukaryota</taxon>
        <taxon>Fungi</taxon>
        <taxon>Dikarya</taxon>
        <taxon>Ascomycota</taxon>
        <taxon>Pezizomycotina</taxon>
        <taxon>Dothideomycetes</taxon>
        <taxon>Dothideomycetidae</taxon>
        <taxon>Mycosphaerellales</taxon>
        <taxon>Teratosphaeriaceae</taxon>
        <taxon>Meristemomyces</taxon>
    </lineage>
</organism>
<protein>
    <recommendedName>
        <fullName evidence="14">RecF/RecN/SMC N-terminal domain-containing protein</fullName>
    </recommendedName>
</protein>
<comment type="caution">
    <text evidence="15">The sequence shown here is derived from an EMBL/GenBank/DDBJ whole genome shotgun (WGS) entry which is preliminary data.</text>
</comment>
<feature type="coiled-coil region" evidence="12">
    <location>
        <begin position="797"/>
        <end position="901"/>
    </location>
</feature>
<evidence type="ECO:0000256" key="12">
    <source>
        <dbReference type="SAM" id="Coils"/>
    </source>
</evidence>
<dbReference type="Gene3D" id="3.40.50.300">
    <property type="entry name" value="P-loop containing nucleotide triphosphate hydrolases"/>
    <property type="match status" value="2"/>
</dbReference>
<evidence type="ECO:0000256" key="3">
    <source>
        <dbReference type="ARBA" id="ARBA00006793"/>
    </source>
</evidence>
<evidence type="ECO:0000256" key="9">
    <source>
        <dbReference type="ARBA" id="ARBA00023172"/>
    </source>
</evidence>
<dbReference type="GO" id="GO:0003697">
    <property type="term" value="F:single-stranded DNA binding"/>
    <property type="evidence" value="ECO:0007669"/>
    <property type="project" value="TreeGrafter"/>
</dbReference>
<evidence type="ECO:0000256" key="10">
    <source>
        <dbReference type="ARBA" id="ARBA00023204"/>
    </source>
</evidence>
<dbReference type="Proteomes" id="UP001310890">
    <property type="component" value="Unassembled WGS sequence"/>
</dbReference>
<evidence type="ECO:0000256" key="11">
    <source>
        <dbReference type="ARBA" id="ARBA00023242"/>
    </source>
</evidence>
<comment type="similarity">
    <text evidence="3">Belongs to the SMC family. SMC6 subfamily.</text>
</comment>
<sequence>MSSSRKRSRNANDIDGEGGDADASSVHQHSQSKRSRMSFAEDNASEEENNDSGYAEDNFIDETDLPDMDDDDDDRVDELRATQAVEKQMNLYRENIASEAGVVEEIFCRNFMCHTKLRVRLGPLINFIIGHNGSGKSAVLTALTMCLGGSARSSNRGKKLESMIKEGQDSGMLAVKIKNQGDGAYRPEMYGESITIERHFARGRGGGYKIKNAEDKVVGTKQVDVQAICDFFAFQLDNPINVLSQDMARQFLSNSSPSDKYKFFMRGTQLETLDNDYNQMEELLDSITAKLSGRTEDITVLEDRFKKAERKKQRLDDVRKIDEKIRKVHKQHAWAQVGEEEEKLARYTENVAAGHDAVREKEEAAEASSGLYDGHDQAHEAATHALEQAEGALTPVEERFNNQKEAYTNLKAQLTETHTEEKSIREHMKKARTMVQNLENDVEIETARIANAEGDEHGARLQRLEELKTTVNAVKEEETLHKARHAELARAKDEAARAYEKTRQPLEQERDALGNAERKLTEMQRSQARPLAGYRPNMELLVRAVDSETRWRHKPVGPMGRHVRLLKPEWSSQIEKTFGAALESFVVTNSEDQRLFREISRRARCDVPVLIGRPERLDTTGNVPEDTSIDTILSVLNIDNDLVWNQLIIHHAIEQTWLISEYKKAYDLLYSGPRPRNVKVAISFANKPGSGTRQDWSRTGQQRSSGVGAWTGTARMHADREQQIQHQRQTLNQHKIAVDNAEKINRETQNVMVKADQQVTAWTKKARELKTAVQVAEDAVEGQNNLIESTRPQDGKLQELQRQVTEAKEELITYQASFQDAQDQKDKLSQQSKNALHVLNEVEKELKTCKAQLAKAKDRAEKLQDDRTTALLAKNEALEAIDAVKKHLEVLERKRDGQQTKVEMFVAEASKVSLRIAIEPGMTPARLDQMSSELTKQLKRQEELAGGDRVELTLAWQKAKSDYDTAQSQLAEMENLSLLLGRTLGYRRSRWQKFRKHIAMRSRTIFQYLLSERKFRGNMILDHRDKTLDISVEPDSSKTMGTRGKDGREGNSGREARTLSGGEKSFSTICLLLSIWEAMGSPLRCLDEFDVFMDSVNRATSMGMMIGAARRAVGRQFVLITPQAMGNVTLGDDVKVHKMSDPERGQGVLPFTQAA</sequence>
<keyword evidence="11" id="KW-0539">Nucleus</keyword>
<reference evidence="15" key="1">
    <citation type="submission" date="2023-08" db="EMBL/GenBank/DDBJ databases">
        <title>Black Yeasts Isolated from many extreme environments.</title>
        <authorList>
            <person name="Coleine C."/>
            <person name="Stajich J.E."/>
            <person name="Selbmann L."/>
        </authorList>
    </citation>
    <scope>NUCLEOTIDE SEQUENCE</scope>
    <source>
        <strain evidence="15">CCFEE 5401</strain>
    </source>
</reference>
<dbReference type="AlphaFoldDB" id="A0AAN7T8U8"/>
<keyword evidence="9" id="KW-0233">DNA recombination</keyword>
<gene>
    <name evidence="15" type="ORF">LTR62_001688</name>
</gene>
<dbReference type="InterPro" id="IPR027417">
    <property type="entry name" value="P-loop_NTPase"/>
</dbReference>
<feature type="domain" description="RecF/RecN/SMC N-terminal" evidence="14">
    <location>
        <begin position="103"/>
        <end position="1121"/>
    </location>
</feature>
<name>A0AAN7T8U8_9PEZI</name>
<evidence type="ECO:0000313" key="15">
    <source>
        <dbReference type="EMBL" id="KAK5107163.1"/>
    </source>
</evidence>
<keyword evidence="6" id="KW-0227">DNA damage</keyword>
<evidence type="ECO:0000256" key="2">
    <source>
        <dbReference type="ARBA" id="ARBA00004286"/>
    </source>
</evidence>
<dbReference type="GO" id="GO:0000724">
    <property type="term" value="P:double-strand break repair via homologous recombination"/>
    <property type="evidence" value="ECO:0007669"/>
    <property type="project" value="TreeGrafter"/>
</dbReference>
<feature type="region of interest" description="Disordered" evidence="13">
    <location>
        <begin position="1032"/>
        <end position="1059"/>
    </location>
</feature>
<feature type="region of interest" description="Disordered" evidence="13">
    <location>
        <begin position="689"/>
        <end position="709"/>
    </location>
</feature>
<dbReference type="PANTHER" id="PTHR19306:SF6">
    <property type="entry name" value="STRUCTURAL MAINTENANCE OF CHROMOSOMES PROTEIN 6"/>
    <property type="match status" value="1"/>
</dbReference>
<dbReference type="SUPFAM" id="SSF52540">
    <property type="entry name" value="P-loop containing nucleoside triphosphate hydrolases"/>
    <property type="match status" value="1"/>
</dbReference>
<evidence type="ECO:0000256" key="5">
    <source>
        <dbReference type="ARBA" id="ARBA00022741"/>
    </source>
</evidence>
<feature type="compositionally biased region" description="Polar residues" evidence="13">
    <location>
        <begin position="689"/>
        <end position="705"/>
    </location>
</feature>
<dbReference type="Pfam" id="PF02463">
    <property type="entry name" value="SMC_N"/>
    <property type="match status" value="1"/>
</dbReference>
<evidence type="ECO:0000256" key="1">
    <source>
        <dbReference type="ARBA" id="ARBA00004123"/>
    </source>
</evidence>
<evidence type="ECO:0000256" key="4">
    <source>
        <dbReference type="ARBA" id="ARBA00022454"/>
    </source>
</evidence>
<feature type="compositionally biased region" description="Acidic residues" evidence="13">
    <location>
        <begin position="58"/>
        <end position="74"/>
    </location>
</feature>